<keyword evidence="4" id="KW-1133">Transmembrane helix</keyword>
<dbReference type="Pfam" id="PF12906">
    <property type="entry name" value="RINGv"/>
    <property type="match status" value="1"/>
</dbReference>
<dbReference type="PROSITE" id="PS51292">
    <property type="entry name" value="ZF_RING_CH"/>
    <property type="match status" value="1"/>
</dbReference>
<dbReference type="SUPFAM" id="SSF57850">
    <property type="entry name" value="RING/U-box"/>
    <property type="match status" value="1"/>
</dbReference>
<proteinExistence type="predicted"/>
<comment type="caution">
    <text evidence="6">The sequence shown here is derived from an EMBL/GenBank/DDBJ whole genome shotgun (WGS) entry which is preliminary data.</text>
</comment>
<evidence type="ECO:0000256" key="4">
    <source>
        <dbReference type="SAM" id="Phobius"/>
    </source>
</evidence>
<feature type="transmembrane region" description="Helical" evidence="4">
    <location>
        <begin position="283"/>
        <end position="305"/>
    </location>
</feature>
<evidence type="ECO:0000313" key="6">
    <source>
        <dbReference type="EMBL" id="GMG99839.1"/>
    </source>
</evidence>
<dbReference type="Gene3D" id="3.30.40.10">
    <property type="entry name" value="Zinc/RING finger domain, C3HC4 (zinc finger)"/>
    <property type="match status" value="1"/>
</dbReference>
<evidence type="ECO:0000313" key="7">
    <source>
        <dbReference type="Proteomes" id="UP001279734"/>
    </source>
</evidence>
<keyword evidence="2" id="KW-0863">Zinc-finger</keyword>
<name>A0AAD3RXX3_NEPGR</name>
<keyword evidence="7" id="KW-1185">Reference proteome</keyword>
<feature type="domain" description="RING-CH-type" evidence="5">
    <location>
        <begin position="119"/>
        <end position="177"/>
    </location>
</feature>
<evidence type="ECO:0000256" key="3">
    <source>
        <dbReference type="ARBA" id="ARBA00022833"/>
    </source>
</evidence>
<dbReference type="GO" id="GO:0008270">
    <property type="term" value="F:zinc ion binding"/>
    <property type="evidence" value="ECO:0007669"/>
    <property type="project" value="UniProtKB-KW"/>
</dbReference>
<accession>A0AAD3RXX3</accession>
<dbReference type="PANTHER" id="PTHR46214:SF12">
    <property type="entry name" value="RING_FYVE_PHD ZINC FINGER SUPERFAMILY PROTEIN"/>
    <property type="match status" value="1"/>
</dbReference>
<evidence type="ECO:0000256" key="1">
    <source>
        <dbReference type="ARBA" id="ARBA00022723"/>
    </source>
</evidence>
<dbReference type="InterPro" id="IPR013083">
    <property type="entry name" value="Znf_RING/FYVE/PHD"/>
</dbReference>
<protein>
    <recommendedName>
        <fullName evidence="5">RING-CH-type domain-containing protein</fullName>
    </recommendedName>
</protein>
<keyword evidence="3" id="KW-0862">Zinc</keyword>
<dbReference type="Proteomes" id="UP001279734">
    <property type="component" value="Unassembled WGS sequence"/>
</dbReference>
<keyword evidence="1" id="KW-0479">Metal-binding</keyword>
<dbReference type="SMART" id="SM00744">
    <property type="entry name" value="RINGv"/>
    <property type="match status" value="1"/>
</dbReference>
<dbReference type="AlphaFoldDB" id="A0AAD3RXX3"/>
<dbReference type="EMBL" id="BSYO01000001">
    <property type="protein sequence ID" value="GMG99839.1"/>
    <property type="molecule type" value="Genomic_DNA"/>
</dbReference>
<evidence type="ECO:0000259" key="5">
    <source>
        <dbReference type="PROSITE" id="PS51292"/>
    </source>
</evidence>
<keyword evidence="4" id="KW-0812">Transmembrane</keyword>
<dbReference type="PANTHER" id="PTHR46214">
    <property type="entry name" value="ZINC FINGER, RING-CH-TYPE"/>
    <property type="match status" value="1"/>
</dbReference>
<reference evidence="6" key="1">
    <citation type="submission" date="2023-05" db="EMBL/GenBank/DDBJ databases">
        <title>Nepenthes gracilis genome sequencing.</title>
        <authorList>
            <person name="Fukushima K."/>
        </authorList>
    </citation>
    <scope>NUCLEOTIDE SEQUENCE</scope>
    <source>
        <strain evidence="6">SING2019-196</strain>
    </source>
</reference>
<sequence length="323" mass="35774">MSKETLILTKNKEVTTGSCLPLMSDGSRASTASGESTEKDLGMATCRVCHCAESDKQGDAVLHFLGISPLLQQSHRDENGSMPNSKKALKDVKGDLTLDRDGKLGSDFVDFISPEGEIFVCNTDIEMGPCHHQDTLIELGCSCKSDLALVHYACALKWFINHGSTVCEICGCVATNIRSADFRRVLASLKEYEELRERTASGTPNPAQLHYDSGIDPDAVAAIRRRRLSDISLWFNPHNNDLRNNNNNSAPTISLVVGEQRQMLPMKAPPLLKILLPNGLRRVLGFCWLLAYLPLHLHGLLLLVLERKLRKMVFTFSLEVFVL</sequence>
<evidence type="ECO:0000256" key="2">
    <source>
        <dbReference type="ARBA" id="ARBA00022771"/>
    </source>
</evidence>
<gene>
    <name evidence="6" type="ORF">Nepgr_001679</name>
</gene>
<dbReference type="InterPro" id="IPR011016">
    <property type="entry name" value="Znf_RING-CH"/>
</dbReference>
<organism evidence="6 7">
    <name type="scientific">Nepenthes gracilis</name>
    <name type="common">Slender pitcher plant</name>
    <dbReference type="NCBI Taxonomy" id="150966"/>
    <lineage>
        <taxon>Eukaryota</taxon>
        <taxon>Viridiplantae</taxon>
        <taxon>Streptophyta</taxon>
        <taxon>Embryophyta</taxon>
        <taxon>Tracheophyta</taxon>
        <taxon>Spermatophyta</taxon>
        <taxon>Magnoliopsida</taxon>
        <taxon>eudicotyledons</taxon>
        <taxon>Gunneridae</taxon>
        <taxon>Pentapetalae</taxon>
        <taxon>Caryophyllales</taxon>
        <taxon>Nepenthaceae</taxon>
        <taxon>Nepenthes</taxon>
    </lineage>
</organism>
<keyword evidence="4" id="KW-0472">Membrane</keyword>